<dbReference type="InterPro" id="IPR051940">
    <property type="entry name" value="Chitin_bind-dev_reg"/>
</dbReference>
<feature type="chain" id="PRO_5004717470" description="Chitin-binding type-2 domain-containing protein" evidence="7">
    <location>
        <begin position="20"/>
        <end position="949"/>
    </location>
</feature>
<feature type="domain" description="Chitin-binding type-2" evidence="8">
    <location>
        <begin position="329"/>
        <end position="385"/>
    </location>
</feature>
<evidence type="ECO:0000256" key="2">
    <source>
        <dbReference type="ARBA" id="ARBA00022729"/>
    </source>
</evidence>
<keyword evidence="5" id="KW-0325">Glycoprotein</keyword>
<dbReference type="EMBL" id="KB201304">
    <property type="protein sequence ID" value="ESO97925.1"/>
    <property type="molecule type" value="Genomic_DNA"/>
</dbReference>
<sequence length="949" mass="106357">MSWILYIALSVVLIEFAIGQEVICPSVDGFYPHPVDCDKYYRCVNGEGTEFQCAPETFWSSQTFVCSWKDDVTDCDSSGKRLRQSAYRSSNIEAKKTDNGVDGVHQGTGEPVTLTTEVLVGSDQTTTLATSSNAPRKSRPSTTHSPAAFVASGQSSTTARPDETEAKNPVVTTKLVDQRVSQKIESGRVTPKITSQRATTNYNTEATTNDDHTATVHITDHTASVNVTIVTQKPPQANASSHPVPMKFAARSVTGFRCPKDNGYYPDLDDCSNYYECILGHAYKRKCMVGTLFDRIRHKCTWENLVRDCAKLTTSTDSTTKVTNKIDYNFHCPKPDGYFRSLSDCRVYYHCIDNRALVYQCTPGSLFDIHLGKCTWFSRVYDCNEDGKPVSMDGRKQKEKNIPKKPVKANRFRVTRMQSQNTLRLLCFVFMVETLYGHGVAIPSVIVNPVKRTTVVPPSAVPISVKRETVIPTSVAVRAASTQSTVPNLSSSPSSPKNIGSVFNFACPLPNGHFRDSTNCAIFYHCLSDVPYKGYCRSGHAFDTEMMMCVAASQIAGCAPVSVSTSPTTQFIRQINPQAPENKASPSSLQSALHTYQSVEDHVKSEDTVISYRSFKCPEEEGYFRDAEDCSVYYFCTKWKVFQQQCKPGTVFSMEKLTCTWPNTVDCNTTRTAAPSTIRATDALPILTTASPHRPASRDETRSTNTIRLENPATATNGPTTVIQQRDQDYYDYGYYYDNENEIDNDDDNGDDNKNLPDINSITEAASISFVCPPVFDGYYGDPISCTKFYRCIGGKMYSFSCPTGTFFDNTRYICNFISEVNDCTPNGIRYAMIQQRDEYKEIEPKFRHAHSQQKKVEFIEPKSRRVHHDHDKDNRGESSFDRMPPGFKAVKLPCPLRDGVFGHPKSCTKFIFCKKFIPYVIDCPGDLVYNIHLHTCDYPDNVICKRYD</sequence>
<feature type="domain" description="Chitin-binding type-2" evidence="8">
    <location>
        <begin position="892"/>
        <end position="947"/>
    </location>
</feature>
<dbReference type="GO" id="GO:0005576">
    <property type="term" value="C:extracellular region"/>
    <property type="evidence" value="ECO:0007669"/>
    <property type="project" value="InterPro"/>
</dbReference>
<organism evidence="9 10">
    <name type="scientific">Lottia gigantea</name>
    <name type="common">Giant owl limpet</name>
    <dbReference type="NCBI Taxonomy" id="225164"/>
    <lineage>
        <taxon>Eukaryota</taxon>
        <taxon>Metazoa</taxon>
        <taxon>Spiralia</taxon>
        <taxon>Lophotrochozoa</taxon>
        <taxon>Mollusca</taxon>
        <taxon>Gastropoda</taxon>
        <taxon>Patellogastropoda</taxon>
        <taxon>Lottioidea</taxon>
        <taxon>Lottiidae</taxon>
        <taxon>Lottia</taxon>
    </lineage>
</organism>
<protein>
    <recommendedName>
        <fullName evidence="8">Chitin-binding type-2 domain-containing protein</fullName>
    </recommendedName>
</protein>
<dbReference type="Gene3D" id="2.170.140.10">
    <property type="entry name" value="Chitin binding domain"/>
    <property type="match status" value="7"/>
</dbReference>
<dbReference type="Pfam" id="PF01607">
    <property type="entry name" value="CBM_14"/>
    <property type="match status" value="7"/>
</dbReference>
<dbReference type="HOGENOM" id="CLU_310199_0_0_1"/>
<feature type="domain" description="Chitin-binding type-2" evidence="8">
    <location>
        <begin position="504"/>
        <end position="560"/>
    </location>
</feature>
<evidence type="ECO:0000256" key="3">
    <source>
        <dbReference type="ARBA" id="ARBA00022737"/>
    </source>
</evidence>
<dbReference type="PANTHER" id="PTHR23301">
    <property type="entry name" value="CHITIN BINDING PERITROPHIN-A"/>
    <property type="match status" value="1"/>
</dbReference>
<evidence type="ECO:0000259" key="8">
    <source>
        <dbReference type="PROSITE" id="PS50940"/>
    </source>
</evidence>
<proteinExistence type="predicted"/>
<dbReference type="OMA" id="VDDYIYM"/>
<dbReference type="SMART" id="SM00494">
    <property type="entry name" value="ChtBD2"/>
    <property type="match status" value="7"/>
</dbReference>
<dbReference type="SUPFAM" id="SSF57625">
    <property type="entry name" value="Invertebrate chitin-binding proteins"/>
    <property type="match status" value="7"/>
</dbReference>
<evidence type="ECO:0000256" key="6">
    <source>
        <dbReference type="SAM" id="MobiDB-lite"/>
    </source>
</evidence>
<dbReference type="GO" id="GO:0008061">
    <property type="term" value="F:chitin binding"/>
    <property type="evidence" value="ECO:0007669"/>
    <property type="project" value="UniProtKB-KW"/>
</dbReference>
<evidence type="ECO:0000256" key="7">
    <source>
        <dbReference type="SAM" id="SignalP"/>
    </source>
</evidence>
<dbReference type="AlphaFoldDB" id="V4ASU2"/>
<dbReference type="RefSeq" id="XP_009051765.1">
    <property type="nucleotide sequence ID" value="XM_009053517.1"/>
</dbReference>
<accession>V4ASU2</accession>
<keyword evidence="3" id="KW-0677">Repeat</keyword>
<keyword evidence="2 7" id="KW-0732">Signal</keyword>
<feature type="region of interest" description="Disordered" evidence="6">
    <location>
        <begin position="121"/>
        <end position="168"/>
    </location>
</feature>
<reference evidence="9 10" key="1">
    <citation type="journal article" date="2013" name="Nature">
        <title>Insights into bilaterian evolution from three spiralian genomes.</title>
        <authorList>
            <person name="Simakov O."/>
            <person name="Marletaz F."/>
            <person name="Cho S.J."/>
            <person name="Edsinger-Gonzales E."/>
            <person name="Havlak P."/>
            <person name="Hellsten U."/>
            <person name="Kuo D.H."/>
            <person name="Larsson T."/>
            <person name="Lv J."/>
            <person name="Arendt D."/>
            <person name="Savage R."/>
            <person name="Osoegawa K."/>
            <person name="de Jong P."/>
            <person name="Grimwood J."/>
            <person name="Chapman J.A."/>
            <person name="Shapiro H."/>
            <person name="Aerts A."/>
            <person name="Otillar R.P."/>
            <person name="Terry A.Y."/>
            <person name="Boore J.L."/>
            <person name="Grigoriev I.V."/>
            <person name="Lindberg D.R."/>
            <person name="Seaver E.C."/>
            <person name="Weisblat D.A."/>
            <person name="Putnam N.H."/>
            <person name="Rokhsar D.S."/>
        </authorList>
    </citation>
    <scope>NUCLEOTIDE SEQUENCE [LARGE SCALE GENOMIC DNA]</scope>
</reference>
<evidence type="ECO:0000256" key="1">
    <source>
        <dbReference type="ARBA" id="ARBA00022669"/>
    </source>
</evidence>
<dbReference type="Proteomes" id="UP000030746">
    <property type="component" value="Unassembled WGS sequence"/>
</dbReference>
<evidence type="ECO:0000256" key="5">
    <source>
        <dbReference type="ARBA" id="ARBA00023180"/>
    </source>
</evidence>
<feature type="compositionally biased region" description="Basic and acidic residues" evidence="6">
    <location>
        <begin position="863"/>
        <end position="881"/>
    </location>
</feature>
<feature type="domain" description="Chitin-binding type-2" evidence="8">
    <location>
        <begin position="614"/>
        <end position="669"/>
    </location>
</feature>
<feature type="domain" description="Chitin-binding type-2" evidence="8">
    <location>
        <begin position="255"/>
        <end position="311"/>
    </location>
</feature>
<gene>
    <name evidence="9" type="ORF">LOTGIDRAFT_153035</name>
</gene>
<evidence type="ECO:0000313" key="10">
    <source>
        <dbReference type="Proteomes" id="UP000030746"/>
    </source>
</evidence>
<dbReference type="KEGG" id="lgi:LOTGIDRAFT_153035"/>
<evidence type="ECO:0000256" key="4">
    <source>
        <dbReference type="ARBA" id="ARBA00023157"/>
    </source>
</evidence>
<dbReference type="InterPro" id="IPR002557">
    <property type="entry name" value="Chitin-bd_dom"/>
</dbReference>
<feature type="region of interest" description="Disordered" evidence="6">
    <location>
        <begin position="690"/>
        <end position="719"/>
    </location>
</feature>
<feature type="region of interest" description="Disordered" evidence="6">
    <location>
        <begin position="863"/>
        <end position="883"/>
    </location>
</feature>
<feature type="signal peptide" evidence="7">
    <location>
        <begin position="1"/>
        <end position="19"/>
    </location>
</feature>
<dbReference type="PROSITE" id="PS50940">
    <property type="entry name" value="CHIT_BIND_II"/>
    <property type="match status" value="7"/>
</dbReference>
<dbReference type="InterPro" id="IPR036508">
    <property type="entry name" value="Chitin-bd_dom_sf"/>
</dbReference>
<dbReference type="OrthoDB" id="6152035at2759"/>
<evidence type="ECO:0000313" key="9">
    <source>
        <dbReference type="EMBL" id="ESO97925.1"/>
    </source>
</evidence>
<feature type="domain" description="Chitin-binding type-2" evidence="8">
    <location>
        <begin position="769"/>
        <end position="826"/>
    </location>
</feature>
<dbReference type="CTD" id="20235844"/>
<feature type="domain" description="Chitin-binding type-2" evidence="8">
    <location>
        <begin position="21"/>
        <end position="77"/>
    </location>
</feature>
<dbReference type="PANTHER" id="PTHR23301:SF0">
    <property type="entry name" value="CHITIN-BINDING TYPE-2 DOMAIN-CONTAINING PROTEIN-RELATED"/>
    <property type="match status" value="1"/>
</dbReference>
<keyword evidence="10" id="KW-1185">Reference proteome</keyword>
<name>V4ASU2_LOTGI</name>
<dbReference type="GeneID" id="20235844"/>
<feature type="compositionally biased region" description="Polar residues" evidence="6">
    <location>
        <begin position="122"/>
        <end position="145"/>
    </location>
</feature>
<feature type="compositionally biased region" description="Polar residues" evidence="6">
    <location>
        <begin position="703"/>
        <end position="719"/>
    </location>
</feature>
<keyword evidence="1" id="KW-0147">Chitin-binding</keyword>
<keyword evidence="4" id="KW-1015">Disulfide bond</keyword>